<proteinExistence type="predicted"/>
<dbReference type="InterPro" id="IPR016024">
    <property type="entry name" value="ARM-type_fold"/>
</dbReference>
<keyword evidence="4" id="KW-1185">Reference proteome</keyword>
<sequence>MREKKLKVLFESAIDCKKEHDTWNFWECINCTDGEKFYDRTKLRDHFVENHWNLEQFFDNLEEVQEITLSGEDSDLSFEIELHSSTPFLSWIYQNQRYGDIFNSWEHMKGEILNKYNSIVSEMHSQVTSPQFTESNIQANIDYQRERARKVEETLKLDYYNFIIKPIVKLFLWGKFYNTIPLDTVLAENKEKKKKKKKKKEKSSQVSVAEAADEALATDLDEHLDSMQADPNTGVRGRMISAGIKIIDKHGKDNVSLIFPIFEDYLNKKASDEEKCNLVCEGVVMFLGALAKHLEMDDCKVHTVVEKLLDVINTPSEAVQRAVSTCLSP</sequence>
<dbReference type="GO" id="GO:0006417">
    <property type="term" value="P:regulation of translation"/>
    <property type="evidence" value="ECO:0007669"/>
    <property type="project" value="TreeGrafter"/>
</dbReference>
<evidence type="ECO:0000313" key="3">
    <source>
        <dbReference type="EMBL" id="KAI9187021.1"/>
    </source>
</evidence>
<feature type="domain" description="DUF629" evidence="2">
    <location>
        <begin position="4"/>
        <end position="53"/>
    </location>
</feature>
<dbReference type="Pfam" id="PF04780">
    <property type="entry name" value="DUF629"/>
    <property type="match status" value="1"/>
</dbReference>
<gene>
    <name evidence="3" type="ORF">LWI28_023460</name>
</gene>
<dbReference type="GO" id="GO:0005829">
    <property type="term" value="C:cytosol"/>
    <property type="evidence" value="ECO:0007669"/>
    <property type="project" value="TreeGrafter"/>
</dbReference>
<organism evidence="3 4">
    <name type="scientific">Acer negundo</name>
    <name type="common">Box elder</name>
    <dbReference type="NCBI Taxonomy" id="4023"/>
    <lineage>
        <taxon>Eukaryota</taxon>
        <taxon>Viridiplantae</taxon>
        <taxon>Streptophyta</taxon>
        <taxon>Embryophyta</taxon>
        <taxon>Tracheophyta</taxon>
        <taxon>Spermatophyta</taxon>
        <taxon>Magnoliopsida</taxon>
        <taxon>eudicotyledons</taxon>
        <taxon>Gunneridae</taxon>
        <taxon>Pentapetalae</taxon>
        <taxon>rosids</taxon>
        <taxon>malvids</taxon>
        <taxon>Sapindales</taxon>
        <taxon>Sapindaceae</taxon>
        <taxon>Hippocastanoideae</taxon>
        <taxon>Acereae</taxon>
        <taxon>Acer</taxon>
    </lineage>
</organism>
<dbReference type="SUPFAM" id="SSF48371">
    <property type="entry name" value="ARM repeat"/>
    <property type="match status" value="1"/>
</dbReference>
<dbReference type="InterPro" id="IPR011989">
    <property type="entry name" value="ARM-like"/>
</dbReference>
<dbReference type="Proteomes" id="UP001064489">
    <property type="component" value="Chromosome 3"/>
</dbReference>
<dbReference type="PANTHER" id="PTHR23346:SF7">
    <property type="entry name" value="STALLED RIBOSOME SENSOR GCN1"/>
    <property type="match status" value="1"/>
</dbReference>
<evidence type="ECO:0000259" key="2">
    <source>
        <dbReference type="Pfam" id="PF04780"/>
    </source>
</evidence>
<comment type="caution">
    <text evidence="3">The sequence shown here is derived from an EMBL/GenBank/DDBJ whole genome shotgun (WGS) entry which is preliminary data.</text>
</comment>
<dbReference type="GO" id="GO:0034198">
    <property type="term" value="P:cellular response to amino acid starvation"/>
    <property type="evidence" value="ECO:0007669"/>
    <property type="project" value="TreeGrafter"/>
</dbReference>
<dbReference type="InterPro" id="IPR006865">
    <property type="entry name" value="DUF629"/>
</dbReference>
<dbReference type="GO" id="GO:0019887">
    <property type="term" value="F:protein kinase regulator activity"/>
    <property type="evidence" value="ECO:0007669"/>
    <property type="project" value="TreeGrafter"/>
</dbReference>
<dbReference type="Gene3D" id="1.25.10.10">
    <property type="entry name" value="Leucine-rich Repeat Variant"/>
    <property type="match status" value="1"/>
</dbReference>
<dbReference type="PANTHER" id="PTHR23346">
    <property type="entry name" value="TRANSLATIONAL ACTIVATOR GCN1-RELATED"/>
    <property type="match status" value="1"/>
</dbReference>
<dbReference type="AlphaFoldDB" id="A0AAD5NWI0"/>
<reference evidence="3" key="2">
    <citation type="submission" date="2023-02" db="EMBL/GenBank/DDBJ databases">
        <authorList>
            <person name="Swenson N.G."/>
            <person name="Wegrzyn J.L."/>
            <person name="Mcevoy S.L."/>
        </authorList>
    </citation>
    <scope>NUCLEOTIDE SEQUENCE</scope>
    <source>
        <strain evidence="3">91603</strain>
        <tissue evidence="3">Leaf</tissue>
    </source>
</reference>
<evidence type="ECO:0000256" key="1">
    <source>
        <dbReference type="ARBA" id="ARBA00022737"/>
    </source>
</evidence>
<accession>A0AAD5NWI0</accession>
<dbReference type="EMBL" id="JAJSOW010000100">
    <property type="protein sequence ID" value="KAI9187021.1"/>
    <property type="molecule type" value="Genomic_DNA"/>
</dbReference>
<keyword evidence="1" id="KW-0677">Repeat</keyword>
<evidence type="ECO:0000313" key="4">
    <source>
        <dbReference type="Proteomes" id="UP001064489"/>
    </source>
</evidence>
<protein>
    <recommendedName>
        <fullName evidence="2">DUF629 domain-containing protein</fullName>
    </recommendedName>
</protein>
<name>A0AAD5NWI0_ACENE</name>
<reference evidence="3" key="1">
    <citation type="journal article" date="2022" name="Plant J.">
        <title>Strategies of tolerance reflected in two North American maple genomes.</title>
        <authorList>
            <person name="McEvoy S.L."/>
            <person name="Sezen U.U."/>
            <person name="Trouern-Trend A."/>
            <person name="McMahon S.M."/>
            <person name="Schaberg P.G."/>
            <person name="Yang J."/>
            <person name="Wegrzyn J.L."/>
            <person name="Swenson N.G."/>
        </authorList>
    </citation>
    <scope>NUCLEOTIDE SEQUENCE</scope>
    <source>
        <strain evidence="3">91603</strain>
    </source>
</reference>